<evidence type="ECO:0000256" key="2">
    <source>
        <dbReference type="SAM" id="Phobius"/>
    </source>
</evidence>
<sequence length="714" mass="76081">MATGSSDLAASTSPPPPLPQQPARIVLQPGQLSKPEKVWASSSALVIGFYQAAPYSEALKIFYKKSGSVFGTQVMLTPASIMGPELAVRQPMLGEAQYFEYEIKKLKPSTQYVVKVKTSDEASEVRSDKVVTISREEERNRDNDMRNFVGALVKMGDYDGMVVSYAPGSGIFGIRVLQIDDVASSLQLARLTSDYTDNGVPVQTYTLSEVRFGRWGGAITGSKVVNEGELKWLVARAVQMGDKSDAAAAFEAKQKMLQAQVERVTMSLELEWSNRFRSLRIRSLTLLALLALVAVAAGVGMGVMLAAAARRQRALELKLAASGVRQTDLEAELQILHLYRVSLELDVGRRMALLNPGALSNGSRDAADRNSTDGGGGGGGGASRRRSSAAVGGNGKGDLLDVYMEASARLNGTAAGGRKLGVAPAAAPAAAAAAEAGKRKSDNTLGRWEGGSRRLSESPRASGGGGGGGRSTTGYTVSQDRERSGSSRSSHSRSSSRGRRASSGSSRRGGLQDDDWARQQDGDGDVRHHRRTASGDNSGDGGEGRNRQRNSIGGGGRNAVDLWGLPNQALMAALERSRVARQQFDAENAAAAAAGEAEEEPDDDADNEGGGEPDAWAFIQYVSHFYALHLQEWMKHQLQMNVRRRVNEMLLPNSRTDAVAPDAAGAGAATAADFVGPDDGVTGHRRGDACRMPGSDYDYFDGEQRLQYDPEYDG</sequence>
<accession>A0ABQ5SAA4</accession>
<feature type="compositionally biased region" description="Gly residues" evidence="1">
    <location>
        <begin position="462"/>
        <end position="471"/>
    </location>
</feature>
<evidence type="ECO:0000256" key="1">
    <source>
        <dbReference type="SAM" id="MobiDB-lite"/>
    </source>
</evidence>
<feature type="compositionally biased region" description="Acidic residues" evidence="1">
    <location>
        <begin position="596"/>
        <end position="611"/>
    </location>
</feature>
<feature type="compositionally biased region" description="Low complexity" evidence="1">
    <location>
        <begin position="586"/>
        <end position="595"/>
    </location>
</feature>
<evidence type="ECO:0000313" key="4">
    <source>
        <dbReference type="Proteomes" id="UP001165090"/>
    </source>
</evidence>
<feature type="compositionally biased region" description="Polar residues" evidence="1">
    <location>
        <begin position="1"/>
        <end position="12"/>
    </location>
</feature>
<evidence type="ECO:0000313" key="3">
    <source>
        <dbReference type="EMBL" id="GLI66704.1"/>
    </source>
</evidence>
<keyword evidence="2" id="KW-0472">Membrane</keyword>
<reference evidence="3 4" key="1">
    <citation type="journal article" date="2023" name="IScience">
        <title>Expanded male sex-determining region conserved during the evolution of homothallism in the green alga Volvox.</title>
        <authorList>
            <person name="Yamamoto K."/>
            <person name="Matsuzaki R."/>
            <person name="Mahakham W."/>
            <person name="Heman W."/>
            <person name="Sekimoto H."/>
            <person name="Kawachi M."/>
            <person name="Minakuchi Y."/>
            <person name="Toyoda A."/>
            <person name="Nozaki H."/>
        </authorList>
    </citation>
    <scope>NUCLEOTIDE SEQUENCE [LARGE SCALE GENOMIC DNA]</scope>
    <source>
        <strain evidence="3 4">NIES-4468</strain>
    </source>
</reference>
<dbReference type="EMBL" id="BSDZ01000038">
    <property type="protein sequence ID" value="GLI66704.1"/>
    <property type="molecule type" value="Genomic_DNA"/>
</dbReference>
<feature type="region of interest" description="Disordered" evidence="1">
    <location>
        <begin position="1"/>
        <end position="22"/>
    </location>
</feature>
<dbReference type="Proteomes" id="UP001165090">
    <property type="component" value="Unassembled WGS sequence"/>
</dbReference>
<feature type="transmembrane region" description="Helical" evidence="2">
    <location>
        <begin position="284"/>
        <end position="309"/>
    </location>
</feature>
<feature type="region of interest" description="Disordered" evidence="1">
    <location>
        <begin position="359"/>
        <end position="394"/>
    </location>
</feature>
<feature type="region of interest" description="Disordered" evidence="1">
    <location>
        <begin position="586"/>
        <end position="613"/>
    </location>
</feature>
<feature type="region of interest" description="Disordered" evidence="1">
    <location>
        <begin position="433"/>
        <end position="555"/>
    </location>
</feature>
<feature type="compositionally biased region" description="Gly residues" evidence="1">
    <location>
        <begin position="373"/>
        <end position="382"/>
    </location>
</feature>
<gene>
    <name evidence="3" type="ORF">VaNZ11_010637</name>
</gene>
<proteinExistence type="predicted"/>
<keyword evidence="4" id="KW-1185">Reference proteome</keyword>
<feature type="compositionally biased region" description="Basic and acidic residues" evidence="1">
    <location>
        <begin position="515"/>
        <end position="526"/>
    </location>
</feature>
<organism evidence="3 4">
    <name type="scientific">Volvox africanus</name>
    <dbReference type="NCBI Taxonomy" id="51714"/>
    <lineage>
        <taxon>Eukaryota</taxon>
        <taxon>Viridiplantae</taxon>
        <taxon>Chlorophyta</taxon>
        <taxon>core chlorophytes</taxon>
        <taxon>Chlorophyceae</taxon>
        <taxon>CS clade</taxon>
        <taxon>Chlamydomonadales</taxon>
        <taxon>Volvocaceae</taxon>
        <taxon>Volvox</taxon>
    </lineage>
</organism>
<protein>
    <submittedName>
        <fullName evidence="3">Uncharacterized protein</fullName>
    </submittedName>
</protein>
<name>A0ABQ5SAA4_9CHLO</name>
<keyword evidence="2" id="KW-1133">Transmembrane helix</keyword>
<keyword evidence="2" id="KW-0812">Transmembrane</keyword>
<feature type="compositionally biased region" description="Basic residues" evidence="1">
    <location>
        <begin position="490"/>
        <end position="500"/>
    </location>
</feature>
<comment type="caution">
    <text evidence="3">The sequence shown here is derived from an EMBL/GenBank/DDBJ whole genome shotgun (WGS) entry which is preliminary data.</text>
</comment>